<dbReference type="PANTHER" id="PTHR48050">
    <property type="entry name" value="STEROL 3-BETA-GLUCOSYLTRANSFERASE"/>
    <property type="match status" value="1"/>
</dbReference>
<feature type="compositionally biased region" description="Gly residues" evidence="4">
    <location>
        <begin position="133"/>
        <end position="147"/>
    </location>
</feature>
<evidence type="ECO:0000259" key="6">
    <source>
        <dbReference type="Pfam" id="PF21036"/>
    </source>
</evidence>
<dbReference type="InterPro" id="IPR050426">
    <property type="entry name" value="Glycosyltransferase_28"/>
</dbReference>
<proteinExistence type="inferred from homology"/>
<evidence type="ECO:0000256" key="4">
    <source>
        <dbReference type="SAM" id="MobiDB-lite"/>
    </source>
</evidence>
<sequence>MRVLAATWDMPGHFNPLVPLCWALRAAGHEVVVVSNPGLVPAIVQAGLPALPAGDPGFDSYAVLREQLAARSWRPVPPADTAATGTANASGTAGGPANTTANTAGTTGGPAGAGETDGSAAARPSADGSTGANAGGSAGGSTGGDAGGSADHTRRRLHGFRVATRSALAQADDAAAFARHWRPDLVLFEPVAFVGPLIGKLCGVPAVRVLWSVDFTGPMARFEADVVGDLLDRFGLERLDVNGDLTLDPCPPELQYDLDLPRRRFRFVPYNGASVLPADLEPPTGLPRVCVTWGTSQERLGFDRMMIAPRVVEALAGLKAEVVVAVTDGQRAAFDPLPDNVLRIGRMPLDALLRDCDLLVQQGGAGGTMTALVNGVPQLVVPHMPDEIFHGRQVERGGVGRCLPGAEATVEALREQITAVLDDPSYRDTARRLREDMLALPTPAQLVPELEELARAGVRPGA</sequence>
<dbReference type="CDD" id="cd03784">
    <property type="entry name" value="GT1_Gtf-like"/>
    <property type="match status" value="1"/>
</dbReference>
<dbReference type="Pfam" id="PF21036">
    <property type="entry name" value="EryCIII-like_N"/>
    <property type="match status" value="2"/>
</dbReference>
<dbReference type="RefSeq" id="WP_189249599.1">
    <property type="nucleotide sequence ID" value="NZ_BMQJ01000016.1"/>
</dbReference>
<dbReference type="InterPro" id="IPR002213">
    <property type="entry name" value="UDP_glucos_trans"/>
</dbReference>
<dbReference type="PANTHER" id="PTHR48050:SF13">
    <property type="entry name" value="STEROL 3-BETA-GLUCOSYLTRANSFERASE UGT80A2"/>
    <property type="match status" value="1"/>
</dbReference>
<dbReference type="Proteomes" id="UP000611554">
    <property type="component" value="Unassembled WGS sequence"/>
</dbReference>
<organism evidence="7 8">
    <name type="scientific">Streptosporangium pseudovulgare</name>
    <dbReference type="NCBI Taxonomy" id="35765"/>
    <lineage>
        <taxon>Bacteria</taxon>
        <taxon>Bacillati</taxon>
        <taxon>Actinomycetota</taxon>
        <taxon>Actinomycetes</taxon>
        <taxon>Streptosporangiales</taxon>
        <taxon>Streptosporangiaceae</taxon>
        <taxon>Streptosporangium</taxon>
    </lineage>
</organism>
<gene>
    <name evidence="7" type="ORF">GCM10010140_57710</name>
</gene>
<evidence type="ECO:0000256" key="3">
    <source>
        <dbReference type="ARBA" id="ARBA00022679"/>
    </source>
</evidence>
<dbReference type="SUPFAM" id="SSF53756">
    <property type="entry name" value="UDP-Glycosyltransferase/glycogen phosphorylase"/>
    <property type="match status" value="1"/>
</dbReference>
<comment type="caution">
    <text evidence="7">The sequence shown here is derived from an EMBL/GenBank/DDBJ whole genome shotgun (WGS) entry which is preliminary data.</text>
</comment>
<accession>A0ABQ2RCJ4</accession>
<feature type="domain" description="Erythromycin biosynthesis protein CIII-like N-terminal" evidence="6">
    <location>
        <begin position="154"/>
        <end position="294"/>
    </location>
</feature>
<feature type="domain" description="Erythromycin biosynthesis protein CIII-like N-terminal" evidence="6">
    <location>
        <begin position="22"/>
        <end position="66"/>
    </location>
</feature>
<keyword evidence="3" id="KW-0808">Transferase</keyword>
<feature type="domain" description="Erythromycin biosynthesis protein CIII-like C-terminal" evidence="5">
    <location>
        <begin position="310"/>
        <end position="453"/>
    </location>
</feature>
<dbReference type="EMBL" id="BMQJ01000016">
    <property type="protein sequence ID" value="GGQ19805.1"/>
    <property type="molecule type" value="Genomic_DNA"/>
</dbReference>
<protein>
    <recommendedName>
        <fullName evidence="9">Glycosyl transferase</fullName>
    </recommendedName>
</protein>
<evidence type="ECO:0000313" key="8">
    <source>
        <dbReference type="Proteomes" id="UP000611554"/>
    </source>
</evidence>
<name>A0ABQ2RCJ4_9ACTN</name>
<dbReference type="Gene3D" id="3.40.50.2000">
    <property type="entry name" value="Glycogen Phosphorylase B"/>
    <property type="match status" value="3"/>
</dbReference>
<evidence type="ECO:0000259" key="5">
    <source>
        <dbReference type="Pfam" id="PF06722"/>
    </source>
</evidence>
<feature type="region of interest" description="Disordered" evidence="4">
    <location>
        <begin position="74"/>
        <end position="152"/>
    </location>
</feature>
<dbReference type="InterPro" id="IPR048284">
    <property type="entry name" value="EryCIII-like_N"/>
</dbReference>
<evidence type="ECO:0008006" key="9">
    <source>
        <dbReference type="Google" id="ProtNLM"/>
    </source>
</evidence>
<reference evidence="8" key="1">
    <citation type="journal article" date="2019" name="Int. J. Syst. Evol. Microbiol.">
        <title>The Global Catalogue of Microorganisms (GCM) 10K type strain sequencing project: providing services to taxonomists for standard genome sequencing and annotation.</title>
        <authorList>
            <consortium name="The Broad Institute Genomics Platform"/>
            <consortium name="The Broad Institute Genome Sequencing Center for Infectious Disease"/>
            <person name="Wu L."/>
            <person name="Ma J."/>
        </authorList>
    </citation>
    <scope>NUCLEOTIDE SEQUENCE [LARGE SCALE GENOMIC DNA]</scope>
    <source>
        <strain evidence="8">JCM 3115</strain>
    </source>
</reference>
<evidence type="ECO:0000256" key="1">
    <source>
        <dbReference type="ARBA" id="ARBA00006962"/>
    </source>
</evidence>
<dbReference type="Pfam" id="PF06722">
    <property type="entry name" value="EryCIII-like_C"/>
    <property type="match status" value="1"/>
</dbReference>
<keyword evidence="2" id="KW-0328">Glycosyltransferase</keyword>
<keyword evidence="8" id="KW-1185">Reference proteome</keyword>
<feature type="compositionally biased region" description="Low complexity" evidence="4">
    <location>
        <begin position="79"/>
        <end position="105"/>
    </location>
</feature>
<comment type="similarity">
    <text evidence="1">Belongs to the glycosyltransferase 28 family.</text>
</comment>
<dbReference type="InterPro" id="IPR010610">
    <property type="entry name" value="EryCIII-like_C"/>
</dbReference>
<evidence type="ECO:0000256" key="2">
    <source>
        <dbReference type="ARBA" id="ARBA00022676"/>
    </source>
</evidence>
<evidence type="ECO:0000313" key="7">
    <source>
        <dbReference type="EMBL" id="GGQ19805.1"/>
    </source>
</evidence>